<dbReference type="AlphaFoldDB" id="F4LM40"/>
<reference evidence="3" key="1">
    <citation type="submission" date="2011-04" db="EMBL/GenBank/DDBJ databases">
        <title>The complete genome of Treponema brennaborense DSM 12168.</title>
        <authorList>
            <person name="Lucas S."/>
            <person name="Han J."/>
            <person name="Lapidus A."/>
            <person name="Bruce D."/>
            <person name="Goodwin L."/>
            <person name="Pitluck S."/>
            <person name="Peters L."/>
            <person name="Kyrpides N."/>
            <person name="Mavromatis K."/>
            <person name="Ivanova N."/>
            <person name="Mikhailova N."/>
            <person name="Pagani I."/>
            <person name="Teshima H."/>
            <person name="Detter J.C."/>
            <person name="Tapia R."/>
            <person name="Han C."/>
            <person name="Land M."/>
            <person name="Hauser L."/>
            <person name="Markowitz V."/>
            <person name="Cheng J.-F."/>
            <person name="Hugenholtz P."/>
            <person name="Woyke T."/>
            <person name="Wu D."/>
            <person name="Gronow S."/>
            <person name="Wellnitz S."/>
            <person name="Brambilla E."/>
            <person name="Klenk H.-P."/>
            <person name="Eisen J.A."/>
        </authorList>
    </citation>
    <scope>NUCLEOTIDE SEQUENCE [LARGE SCALE GENOMIC DNA]</scope>
    <source>
        <strain evidence="3">DSM 12168 / CIP 105900 / DD5/3</strain>
    </source>
</reference>
<keyword evidence="3" id="KW-1185">Reference proteome</keyword>
<keyword evidence="1" id="KW-1133">Transmembrane helix</keyword>
<proteinExistence type="predicted"/>
<keyword evidence="1" id="KW-0472">Membrane</keyword>
<name>F4LM40_TREBD</name>
<feature type="transmembrane region" description="Helical" evidence="1">
    <location>
        <begin position="109"/>
        <end position="130"/>
    </location>
</feature>
<evidence type="ECO:0000313" key="3">
    <source>
        <dbReference type="Proteomes" id="UP000006546"/>
    </source>
</evidence>
<dbReference type="STRING" id="906968.Trebr_1292"/>
<feature type="transmembrane region" description="Helical" evidence="1">
    <location>
        <begin position="31"/>
        <end position="49"/>
    </location>
</feature>
<protein>
    <submittedName>
        <fullName evidence="2">ABC transporter permease</fullName>
    </submittedName>
</protein>
<dbReference type="eggNOG" id="COG1277">
    <property type="taxonomic scope" value="Bacteria"/>
</dbReference>
<evidence type="ECO:0000313" key="2">
    <source>
        <dbReference type="EMBL" id="AEE16719.1"/>
    </source>
</evidence>
<dbReference type="RefSeq" id="WP_013758426.1">
    <property type="nucleotide sequence ID" value="NC_015500.1"/>
</dbReference>
<sequence>MNDRSRRFAVYAARSGAVFKKELFSYSLQPAAYLAAAVMTAACAVRFFISGQFFTMGIGTGDLQLFFTAIPYVSILTVPVFTAGQWEADAAIFEASLPVSDLQLACAKWAAALCACLVALLPGAAVPASVSVFTETDAARLVTGYAGITCFTAAACAAGVFFSASVLSKTAAFLCTALALALSNAAHLLPLSVPLPHWLTEACNYVSFAWHFDAFGKGIVDTRDLAFYAVVSTGFLFAAAAVRSARKRGRAS</sequence>
<feature type="transmembrane region" description="Helical" evidence="1">
    <location>
        <begin position="142"/>
        <end position="164"/>
    </location>
</feature>
<evidence type="ECO:0000256" key="1">
    <source>
        <dbReference type="SAM" id="Phobius"/>
    </source>
</evidence>
<organism evidence="2 3">
    <name type="scientific">Treponema brennaborense (strain DSM 12168 / CIP 105900 / DD5/3)</name>
    <dbReference type="NCBI Taxonomy" id="906968"/>
    <lineage>
        <taxon>Bacteria</taxon>
        <taxon>Pseudomonadati</taxon>
        <taxon>Spirochaetota</taxon>
        <taxon>Spirochaetia</taxon>
        <taxon>Spirochaetales</taxon>
        <taxon>Treponemataceae</taxon>
        <taxon>Treponema</taxon>
    </lineage>
</organism>
<feature type="transmembrane region" description="Helical" evidence="1">
    <location>
        <begin position="225"/>
        <end position="242"/>
    </location>
</feature>
<dbReference type="Proteomes" id="UP000006546">
    <property type="component" value="Chromosome"/>
</dbReference>
<feature type="transmembrane region" description="Helical" evidence="1">
    <location>
        <begin position="171"/>
        <end position="189"/>
    </location>
</feature>
<feature type="transmembrane region" description="Helical" evidence="1">
    <location>
        <begin position="69"/>
        <end position="88"/>
    </location>
</feature>
<keyword evidence="1" id="KW-0812">Transmembrane</keyword>
<dbReference type="HOGENOM" id="CLU_1102395_0_0_12"/>
<dbReference type="EMBL" id="CP002696">
    <property type="protein sequence ID" value="AEE16719.1"/>
    <property type="molecule type" value="Genomic_DNA"/>
</dbReference>
<gene>
    <name evidence="2" type="ordered locus">Trebr_1292</name>
</gene>
<accession>F4LM40</accession>
<dbReference type="KEGG" id="tbe:Trebr_1292"/>